<keyword evidence="1" id="KW-1133">Transmembrane helix</keyword>
<dbReference type="EMBL" id="CP114029">
    <property type="protein sequence ID" value="WAP68014.1"/>
    <property type="molecule type" value="Genomic_DNA"/>
</dbReference>
<dbReference type="Proteomes" id="UP001164020">
    <property type="component" value="Chromosome"/>
</dbReference>
<keyword evidence="1" id="KW-0472">Membrane</keyword>
<gene>
    <name evidence="2" type="ORF">OH818_21775</name>
</gene>
<proteinExistence type="predicted"/>
<evidence type="ECO:0000313" key="3">
    <source>
        <dbReference type="Proteomes" id="UP001164020"/>
    </source>
</evidence>
<feature type="transmembrane region" description="Helical" evidence="1">
    <location>
        <begin position="7"/>
        <end position="28"/>
    </location>
</feature>
<name>A0ABY7BZ09_9HYPH</name>
<keyword evidence="3" id="KW-1185">Reference proteome</keyword>
<accession>A0ABY7BZ09</accession>
<dbReference type="RefSeq" id="WP_268880488.1">
    <property type="nucleotide sequence ID" value="NZ_CP114029.1"/>
</dbReference>
<keyword evidence="1" id="KW-0812">Transmembrane</keyword>
<reference evidence="2" key="1">
    <citation type="submission" date="2022-12" db="EMBL/GenBank/DDBJ databases">
        <title>Jiella pelagia sp. nov., isolated from phosphonate enriched culture of Northwest Pacific surface seawater.</title>
        <authorList>
            <person name="Shin D.Y."/>
            <person name="Hwang C.Y."/>
        </authorList>
    </citation>
    <scope>NUCLEOTIDE SEQUENCE</scope>
    <source>
        <strain evidence="2">HL-NP1</strain>
    </source>
</reference>
<evidence type="ECO:0000256" key="1">
    <source>
        <dbReference type="SAM" id="Phobius"/>
    </source>
</evidence>
<feature type="transmembrane region" description="Helical" evidence="1">
    <location>
        <begin position="40"/>
        <end position="61"/>
    </location>
</feature>
<organism evidence="2 3">
    <name type="scientific">Jiella pelagia</name>
    <dbReference type="NCBI Taxonomy" id="2986949"/>
    <lineage>
        <taxon>Bacteria</taxon>
        <taxon>Pseudomonadati</taxon>
        <taxon>Pseudomonadota</taxon>
        <taxon>Alphaproteobacteria</taxon>
        <taxon>Hyphomicrobiales</taxon>
        <taxon>Aurantimonadaceae</taxon>
        <taxon>Jiella</taxon>
    </lineage>
</organism>
<sequence>MKDTKRHVMACVGVAFTGAVALIALFYWKGEKMAIEELPLYAVGLVGALSGLGVVFLWNLACAPVRLEREAHTVTKLQLAEAQKNSPKPSRHLSDEQKASLNLALSKLDLPRGIQVIYAPNAHDGPDFGLSIIEGMQSVRRRDLSDGSPFFPYMNPMKLRGLILFHDDDERLESGARGIESAFNEQVYQSVEITV</sequence>
<protein>
    <submittedName>
        <fullName evidence="2">Uncharacterized protein</fullName>
    </submittedName>
</protein>
<evidence type="ECO:0000313" key="2">
    <source>
        <dbReference type="EMBL" id="WAP68014.1"/>
    </source>
</evidence>